<evidence type="ECO:0000313" key="3">
    <source>
        <dbReference type="Proteomes" id="UP000631670"/>
    </source>
</evidence>
<gene>
    <name evidence="2" type="ORF">H4696_003703</name>
</gene>
<reference evidence="2 3" key="1">
    <citation type="submission" date="2020-10" db="EMBL/GenBank/DDBJ databases">
        <title>Sequencing the genomes of 1000 actinobacteria strains.</title>
        <authorList>
            <person name="Klenk H.-P."/>
        </authorList>
    </citation>
    <scope>NUCLEOTIDE SEQUENCE [LARGE SCALE GENOMIC DNA]</scope>
    <source>
        <strain evidence="2 3">DSM 44653</strain>
    </source>
</reference>
<keyword evidence="1" id="KW-0732">Signal</keyword>
<dbReference type="EMBL" id="JADBEG010000001">
    <property type="protein sequence ID" value="MBE1496603.1"/>
    <property type="molecule type" value="Genomic_DNA"/>
</dbReference>
<protein>
    <submittedName>
        <fullName evidence="2">Membrane protein</fullName>
    </submittedName>
</protein>
<organism evidence="2 3">
    <name type="scientific">Amycolatopsis lexingtonensis</name>
    <dbReference type="NCBI Taxonomy" id="218822"/>
    <lineage>
        <taxon>Bacteria</taxon>
        <taxon>Bacillati</taxon>
        <taxon>Actinomycetota</taxon>
        <taxon>Actinomycetes</taxon>
        <taxon>Pseudonocardiales</taxon>
        <taxon>Pseudonocardiaceae</taxon>
        <taxon>Amycolatopsis</taxon>
    </lineage>
</organism>
<name>A0ABR9I0A2_9PSEU</name>
<dbReference type="RefSeq" id="WP_158104369.1">
    <property type="nucleotide sequence ID" value="NZ_JADBEG010000001.1"/>
</dbReference>
<evidence type="ECO:0000256" key="1">
    <source>
        <dbReference type="SAM" id="SignalP"/>
    </source>
</evidence>
<feature type="signal peptide" evidence="1">
    <location>
        <begin position="1"/>
        <end position="23"/>
    </location>
</feature>
<proteinExistence type="predicted"/>
<comment type="caution">
    <text evidence="2">The sequence shown here is derived from an EMBL/GenBank/DDBJ whole genome shotgun (WGS) entry which is preliminary data.</text>
</comment>
<sequence>MIKRMVTGVVAAALTALAFGAVAAPEASATGKPQPQCVWIWTAGEPTCHLQ</sequence>
<dbReference type="Proteomes" id="UP000631670">
    <property type="component" value="Unassembled WGS sequence"/>
</dbReference>
<accession>A0ABR9I0A2</accession>
<feature type="chain" id="PRO_5046974373" evidence="1">
    <location>
        <begin position="24"/>
        <end position="51"/>
    </location>
</feature>
<evidence type="ECO:0000313" key="2">
    <source>
        <dbReference type="EMBL" id="MBE1496603.1"/>
    </source>
</evidence>
<keyword evidence="3" id="KW-1185">Reference proteome</keyword>